<gene>
    <name evidence="6" type="ORF">llap_10319</name>
</gene>
<dbReference type="PANTHER" id="PTHR23122">
    <property type="entry name" value="MEMBRANE-ASSOCIATED GUANYLATE KINASE MAGUK"/>
    <property type="match status" value="1"/>
</dbReference>
<reference evidence="7" key="2">
    <citation type="submission" date="2017-12" db="EMBL/GenBank/DDBJ databases">
        <title>Genome sequence of the Bar-tailed Godwit (Limosa lapponica baueri).</title>
        <authorList>
            <person name="Lima N.C.B."/>
            <person name="Parody-Merino A.M."/>
            <person name="Battley P.F."/>
            <person name="Fidler A.E."/>
            <person name="Prosdocimi F."/>
        </authorList>
    </citation>
    <scope>NUCLEOTIDE SEQUENCE [LARGE SCALE GENOMIC DNA]</scope>
</reference>
<feature type="domain" description="Guanylate kinase-like" evidence="4">
    <location>
        <begin position="176"/>
        <end position="213"/>
    </location>
</feature>
<name>A0A2I0U000_LIMLA</name>
<dbReference type="SMART" id="SM00569">
    <property type="entry name" value="L27"/>
    <property type="match status" value="1"/>
</dbReference>
<dbReference type="SUPFAM" id="SSF101288">
    <property type="entry name" value="L27 domain"/>
    <property type="match status" value="1"/>
</dbReference>
<dbReference type="InterPro" id="IPR001452">
    <property type="entry name" value="SH3_domain"/>
</dbReference>
<dbReference type="InterPro" id="IPR004172">
    <property type="entry name" value="L27_dom"/>
</dbReference>
<dbReference type="Gene3D" id="1.10.287.650">
    <property type="entry name" value="L27 domain"/>
    <property type="match status" value="1"/>
</dbReference>
<dbReference type="Gene3D" id="3.40.50.300">
    <property type="entry name" value="P-loop containing nucleotide triphosphate hydrolases"/>
    <property type="match status" value="1"/>
</dbReference>
<evidence type="ECO:0000313" key="6">
    <source>
        <dbReference type="EMBL" id="PKU39378.1"/>
    </source>
</evidence>
<dbReference type="OrthoDB" id="65789at2759"/>
<keyword evidence="1 2" id="KW-0728">SH3 domain</keyword>
<proteinExistence type="predicted"/>
<organism evidence="6 7">
    <name type="scientific">Limosa lapponica baueri</name>
    <dbReference type="NCBI Taxonomy" id="1758121"/>
    <lineage>
        <taxon>Eukaryota</taxon>
        <taxon>Metazoa</taxon>
        <taxon>Chordata</taxon>
        <taxon>Craniata</taxon>
        <taxon>Vertebrata</taxon>
        <taxon>Euteleostomi</taxon>
        <taxon>Archelosauria</taxon>
        <taxon>Archosauria</taxon>
        <taxon>Dinosauria</taxon>
        <taxon>Saurischia</taxon>
        <taxon>Theropoda</taxon>
        <taxon>Coelurosauria</taxon>
        <taxon>Aves</taxon>
        <taxon>Neognathae</taxon>
        <taxon>Neoaves</taxon>
        <taxon>Charadriiformes</taxon>
        <taxon>Scolopacidae</taxon>
        <taxon>Limosa</taxon>
    </lineage>
</organism>
<sequence>MFEWEEPGAHERLEDSKLEAVSDNNLELVNEILEDISPLVNKDENIAELVGILKEPHFQSLLEAHDIVASKCYDSPPSSPEVNNSSVNNQIVPVDAIRILGIHKRAGEPLVFVKCHFDYNPYNDNLIPCKEAGLKFSKGEILQIVNREDPNWWQVEFDRHEIQIYEEVAKMPPFQRKTLVLIGAQGVGRRSLKNRFIVLNPTRFGTTVPLGKE</sequence>
<evidence type="ECO:0000313" key="7">
    <source>
        <dbReference type="Proteomes" id="UP000233556"/>
    </source>
</evidence>
<reference evidence="7" key="1">
    <citation type="submission" date="2017-11" db="EMBL/GenBank/DDBJ databases">
        <authorList>
            <person name="Lima N.C."/>
            <person name="Parody-Merino A.M."/>
            <person name="Battley P.F."/>
            <person name="Fidler A.E."/>
            <person name="Prosdocimi F."/>
        </authorList>
    </citation>
    <scope>NUCLEOTIDE SEQUENCE [LARGE SCALE GENOMIC DNA]</scope>
</reference>
<dbReference type="InterPro" id="IPR014775">
    <property type="entry name" value="L27_C"/>
</dbReference>
<dbReference type="InterPro" id="IPR036028">
    <property type="entry name" value="SH3-like_dom_sf"/>
</dbReference>
<dbReference type="AlphaFoldDB" id="A0A2I0U000"/>
<evidence type="ECO:0000259" key="4">
    <source>
        <dbReference type="PROSITE" id="PS50052"/>
    </source>
</evidence>
<dbReference type="Pfam" id="PF07653">
    <property type="entry name" value="SH3_2"/>
    <property type="match status" value="1"/>
</dbReference>
<evidence type="ECO:0000256" key="2">
    <source>
        <dbReference type="PROSITE-ProRule" id="PRU00192"/>
    </source>
</evidence>
<dbReference type="InterPro" id="IPR027417">
    <property type="entry name" value="P-loop_NTPase"/>
</dbReference>
<evidence type="ECO:0000256" key="1">
    <source>
        <dbReference type="ARBA" id="ARBA00022443"/>
    </source>
</evidence>
<dbReference type="SUPFAM" id="SSF50044">
    <property type="entry name" value="SH3-domain"/>
    <property type="match status" value="1"/>
</dbReference>
<accession>A0A2I0U000</accession>
<evidence type="ECO:0000259" key="3">
    <source>
        <dbReference type="PROSITE" id="PS50002"/>
    </source>
</evidence>
<keyword evidence="7" id="KW-1185">Reference proteome</keyword>
<feature type="domain" description="L27" evidence="5">
    <location>
        <begin position="18"/>
        <end position="76"/>
    </location>
</feature>
<dbReference type="PROSITE" id="PS50002">
    <property type="entry name" value="SH3"/>
    <property type="match status" value="1"/>
</dbReference>
<dbReference type="InterPro" id="IPR050716">
    <property type="entry name" value="MAGUK"/>
</dbReference>
<protein>
    <submittedName>
        <fullName evidence="6">Maguk p55 subfamily member 6 isoform x2</fullName>
    </submittedName>
</protein>
<dbReference type="PROSITE" id="PS51022">
    <property type="entry name" value="L27"/>
    <property type="match status" value="1"/>
</dbReference>
<dbReference type="InterPro" id="IPR036892">
    <property type="entry name" value="L27_dom_sf"/>
</dbReference>
<feature type="domain" description="SH3" evidence="3">
    <location>
        <begin position="108"/>
        <end position="174"/>
    </location>
</feature>
<dbReference type="InterPro" id="IPR008144">
    <property type="entry name" value="Guanylate_kin-like_dom"/>
</dbReference>
<dbReference type="PROSITE" id="PS50052">
    <property type="entry name" value="GUANYLATE_KINASE_2"/>
    <property type="match status" value="1"/>
</dbReference>
<dbReference type="Gene3D" id="2.30.30.40">
    <property type="entry name" value="SH3 Domains"/>
    <property type="match status" value="1"/>
</dbReference>
<dbReference type="Proteomes" id="UP000233556">
    <property type="component" value="Unassembled WGS sequence"/>
</dbReference>
<dbReference type="CDD" id="cd11862">
    <property type="entry name" value="SH3_MPP"/>
    <property type="match status" value="1"/>
</dbReference>
<evidence type="ECO:0000259" key="5">
    <source>
        <dbReference type="PROSITE" id="PS51022"/>
    </source>
</evidence>
<dbReference type="Pfam" id="PF02828">
    <property type="entry name" value="L27"/>
    <property type="match status" value="1"/>
</dbReference>
<dbReference type="EMBL" id="KZ506504">
    <property type="protein sequence ID" value="PKU39378.1"/>
    <property type="molecule type" value="Genomic_DNA"/>
</dbReference>